<keyword evidence="9 11" id="KW-0472">Membrane</keyword>
<proteinExistence type="predicted"/>
<evidence type="ECO:0000313" key="13">
    <source>
        <dbReference type="EMBL" id="AJG38059.1"/>
    </source>
</evidence>
<dbReference type="GO" id="GO:0000155">
    <property type="term" value="F:phosphorelay sensor kinase activity"/>
    <property type="evidence" value="ECO:0007669"/>
    <property type="project" value="InterPro"/>
</dbReference>
<evidence type="ECO:0000256" key="6">
    <source>
        <dbReference type="ARBA" id="ARBA00022679"/>
    </source>
</evidence>
<dbReference type="Pfam" id="PF00672">
    <property type="entry name" value="HAMP"/>
    <property type="match status" value="1"/>
</dbReference>
<dbReference type="EC" id="2.7.13.3" evidence="3"/>
<dbReference type="SUPFAM" id="SSF158472">
    <property type="entry name" value="HAMP domain-like"/>
    <property type="match status" value="1"/>
</dbReference>
<dbReference type="CDD" id="cd06225">
    <property type="entry name" value="HAMP"/>
    <property type="match status" value="1"/>
</dbReference>
<dbReference type="Pfam" id="PF06580">
    <property type="entry name" value="His_kinase"/>
    <property type="match status" value="1"/>
</dbReference>
<dbReference type="PANTHER" id="PTHR34220">
    <property type="entry name" value="SENSOR HISTIDINE KINASE YPDA"/>
    <property type="match status" value="1"/>
</dbReference>
<dbReference type="AlphaFoldDB" id="A0A0B5KQL5"/>
<feature type="domain" description="HAMP" evidence="12">
    <location>
        <begin position="198"/>
        <end position="251"/>
    </location>
</feature>
<dbReference type="PRINTS" id="PR00344">
    <property type="entry name" value="BCTRLSENSOR"/>
</dbReference>
<dbReference type="Gene3D" id="3.30.565.10">
    <property type="entry name" value="Histidine kinase-like ATPase, C-terminal domain"/>
    <property type="match status" value="1"/>
</dbReference>
<dbReference type="InterPro" id="IPR004358">
    <property type="entry name" value="Sig_transdc_His_kin-like_C"/>
</dbReference>
<evidence type="ECO:0000256" key="11">
    <source>
        <dbReference type="SAM" id="Phobius"/>
    </source>
</evidence>
<dbReference type="InterPro" id="IPR003594">
    <property type="entry name" value="HATPase_dom"/>
</dbReference>
<keyword evidence="4" id="KW-1003">Cell membrane</keyword>
<feature type="transmembrane region" description="Helical" evidence="11">
    <location>
        <begin position="173"/>
        <end position="196"/>
    </location>
</feature>
<organism evidence="13">
    <name type="scientific">Geobacillus sp. enrichment culture clone fosmid MGS-MG1</name>
    <dbReference type="NCBI Taxonomy" id="1549354"/>
    <lineage>
        <taxon>Bacteria</taxon>
        <taxon>Bacillati</taxon>
        <taxon>Bacillota</taxon>
        <taxon>Bacilli</taxon>
        <taxon>Bacillales</taxon>
        <taxon>Anoxybacillaceae</taxon>
        <taxon>Geobacillus</taxon>
        <taxon>environmental samples</taxon>
    </lineage>
</organism>
<evidence type="ECO:0000256" key="1">
    <source>
        <dbReference type="ARBA" id="ARBA00000085"/>
    </source>
</evidence>
<dbReference type="PROSITE" id="PS50885">
    <property type="entry name" value="HAMP"/>
    <property type="match status" value="1"/>
</dbReference>
<name>A0A0B5KQL5_9BACL</name>
<keyword evidence="7 13" id="KW-0418">Kinase</keyword>
<keyword evidence="6" id="KW-0808">Transferase</keyword>
<keyword evidence="10" id="KW-0175">Coiled coil</keyword>
<evidence type="ECO:0000256" key="5">
    <source>
        <dbReference type="ARBA" id="ARBA00022553"/>
    </source>
</evidence>
<dbReference type="SMART" id="SM00387">
    <property type="entry name" value="HATPase_c"/>
    <property type="match status" value="1"/>
</dbReference>
<protein>
    <recommendedName>
        <fullName evidence="3">histidine kinase</fullName>
        <ecNumber evidence="3">2.7.13.3</ecNumber>
    </recommendedName>
</protein>
<dbReference type="Gene3D" id="6.10.340.10">
    <property type="match status" value="1"/>
</dbReference>
<evidence type="ECO:0000256" key="7">
    <source>
        <dbReference type="ARBA" id="ARBA00022777"/>
    </source>
</evidence>
<evidence type="ECO:0000256" key="9">
    <source>
        <dbReference type="ARBA" id="ARBA00023136"/>
    </source>
</evidence>
<sequence>MNIRTKMLLCFTVFLLLLNGAVFLLYQTSEEMMSDYDQRMRRLLLLNEVSQRANRMMEQLNAYVSEKEGRYARAYEREFRWLQQRRRQLGAILPVLSDRLAAENYEHMIESLLEEAALTVYHFQAGNIGLYSSHLHETMNIASFLQEETLNLIDDELTAYQRRYDEVERRNRYFRYMGMGLFVTTLLLGALLAVFFSGHLTKPIILLSRAARSIADGRLDGPDIEPMTNDELRLLTITFNDMRRNLKQLIAEMKQKAELDRLVKELELKSLQSQINPHFLFNTLNTVAKMAYLEDAQQTSRLIEAVAAILRYNLGDLQRTVTLADEVRIAREYFFIQQTRFFDRIKFSLEAEPSCLDQPIPPLTLQPLIENAFIHGIETYEQGAELSVSVFAENGRVVVEVRDNGVGMDEQVKAELEALIRGEEPRTRREQGRGHSTGIGLHNVIRRLQLFYGVMDVAEIESALGKGTTVRLWLPRWQGGMNGESGDRR</sequence>
<evidence type="ECO:0000256" key="4">
    <source>
        <dbReference type="ARBA" id="ARBA00022475"/>
    </source>
</evidence>
<dbReference type="EMBL" id="KF831418">
    <property type="protein sequence ID" value="AJG38059.1"/>
    <property type="molecule type" value="Genomic_DNA"/>
</dbReference>
<evidence type="ECO:0000256" key="2">
    <source>
        <dbReference type="ARBA" id="ARBA00004651"/>
    </source>
</evidence>
<reference evidence="13" key="1">
    <citation type="journal article" date="2015" name="Environ. Microbiol.">
        <title>Pressure adaptation is linked to thermal adaptation in salt-saturated marine habitats.</title>
        <authorList>
            <consortium name="The MAMBA Consortium"/>
            <person name="Alcaide M."/>
            <person name="Stogios P.J."/>
            <person name="Lafraya A."/>
            <person name="Tchigvintsev A."/>
            <person name="Flick R."/>
            <person name="Bargiela R."/>
            <person name="Chernikova T.N."/>
            <person name="Reva O.N."/>
            <person name="Hai T."/>
            <person name="Leggewie C.C."/>
            <person name="Katzke N."/>
            <person name="La Cono V."/>
            <person name="Matesanz R."/>
            <person name="Jebbar M."/>
            <person name="Jaeger K.E."/>
            <person name="Yakimov M.M."/>
            <person name="Yakunin A.F."/>
            <person name="Golyshin P.N."/>
            <person name="Golyshina O.V."/>
            <person name="Savchenko A."/>
            <person name="Ferrer M."/>
        </authorList>
    </citation>
    <scope>NUCLEOTIDE SEQUENCE</scope>
</reference>
<dbReference type="InterPro" id="IPR010559">
    <property type="entry name" value="Sig_transdc_His_kin_internal"/>
</dbReference>
<keyword evidence="11" id="KW-0812">Transmembrane</keyword>
<dbReference type="SMART" id="SM00304">
    <property type="entry name" value="HAMP"/>
    <property type="match status" value="1"/>
</dbReference>
<evidence type="ECO:0000259" key="12">
    <source>
        <dbReference type="PROSITE" id="PS50885"/>
    </source>
</evidence>
<keyword evidence="11" id="KW-1133">Transmembrane helix</keyword>
<evidence type="ECO:0000256" key="10">
    <source>
        <dbReference type="SAM" id="Coils"/>
    </source>
</evidence>
<dbReference type="GO" id="GO:0005886">
    <property type="term" value="C:plasma membrane"/>
    <property type="evidence" value="ECO:0007669"/>
    <property type="project" value="UniProtKB-SubCell"/>
</dbReference>
<comment type="subcellular location">
    <subcellularLocation>
        <location evidence="2">Cell membrane</location>
        <topology evidence="2">Multi-pass membrane protein</topology>
    </subcellularLocation>
</comment>
<evidence type="ECO:0000256" key="8">
    <source>
        <dbReference type="ARBA" id="ARBA00023012"/>
    </source>
</evidence>
<dbReference type="InterPro" id="IPR036890">
    <property type="entry name" value="HATPase_C_sf"/>
</dbReference>
<comment type="catalytic activity">
    <reaction evidence="1">
        <text>ATP + protein L-histidine = ADP + protein N-phospho-L-histidine.</text>
        <dbReference type="EC" id="2.7.13.3"/>
    </reaction>
</comment>
<keyword evidence="8" id="KW-0902">Two-component regulatory system</keyword>
<dbReference type="InterPro" id="IPR050640">
    <property type="entry name" value="Bact_2-comp_sensor_kinase"/>
</dbReference>
<keyword evidence="5" id="KW-0597">Phosphoprotein</keyword>
<dbReference type="Pfam" id="PF02518">
    <property type="entry name" value="HATPase_c"/>
    <property type="match status" value="1"/>
</dbReference>
<feature type="coiled-coil region" evidence="10">
    <location>
        <begin position="232"/>
        <end position="274"/>
    </location>
</feature>
<dbReference type="SUPFAM" id="SSF55874">
    <property type="entry name" value="ATPase domain of HSP90 chaperone/DNA topoisomerase II/histidine kinase"/>
    <property type="match status" value="1"/>
</dbReference>
<dbReference type="InterPro" id="IPR003660">
    <property type="entry name" value="HAMP_dom"/>
</dbReference>
<dbReference type="SMR" id="A0A0B5KQL5"/>
<dbReference type="PANTHER" id="PTHR34220:SF7">
    <property type="entry name" value="SENSOR HISTIDINE KINASE YPDA"/>
    <property type="match status" value="1"/>
</dbReference>
<evidence type="ECO:0000256" key="3">
    <source>
        <dbReference type="ARBA" id="ARBA00012438"/>
    </source>
</evidence>
<accession>A0A0B5KQL5</accession>